<gene>
    <name evidence="1" type="primary">Cnig_chr_I.g3451</name>
    <name evidence="1" type="ORF">B9Z55_003451</name>
</gene>
<accession>A0A2G5VQW0</accession>
<keyword evidence="2" id="KW-1185">Reference proteome</keyword>
<sequence length="86" mass="9573">MRLKDVRMANGASVLAHWRANHPGAVVSRDQYMVREVTSGVMIPVQFLKVVQLPSEMTQILEQAAGEKRRANNPTVVVNPDQFMVG</sequence>
<proteinExistence type="predicted"/>
<dbReference type="EMBL" id="PDUG01000001">
    <property type="protein sequence ID" value="PIC54017.1"/>
    <property type="molecule type" value="Genomic_DNA"/>
</dbReference>
<organism evidence="1 2">
    <name type="scientific">Caenorhabditis nigoni</name>
    <dbReference type="NCBI Taxonomy" id="1611254"/>
    <lineage>
        <taxon>Eukaryota</taxon>
        <taxon>Metazoa</taxon>
        <taxon>Ecdysozoa</taxon>
        <taxon>Nematoda</taxon>
        <taxon>Chromadorea</taxon>
        <taxon>Rhabditida</taxon>
        <taxon>Rhabditina</taxon>
        <taxon>Rhabditomorpha</taxon>
        <taxon>Rhabditoidea</taxon>
        <taxon>Rhabditidae</taxon>
        <taxon>Peloderinae</taxon>
        <taxon>Caenorhabditis</taxon>
    </lineage>
</organism>
<dbReference type="Proteomes" id="UP000230233">
    <property type="component" value="Chromosome I"/>
</dbReference>
<name>A0A2G5VQW0_9PELO</name>
<evidence type="ECO:0000313" key="2">
    <source>
        <dbReference type="Proteomes" id="UP000230233"/>
    </source>
</evidence>
<protein>
    <submittedName>
        <fullName evidence="1">Uncharacterized protein</fullName>
    </submittedName>
</protein>
<reference evidence="2" key="1">
    <citation type="submission" date="2017-10" db="EMBL/GenBank/DDBJ databases">
        <title>Rapid genome shrinkage in a self-fertile nematode reveals novel sperm competition proteins.</title>
        <authorList>
            <person name="Yin D."/>
            <person name="Schwarz E.M."/>
            <person name="Thomas C.G."/>
            <person name="Felde R.L."/>
            <person name="Korf I.F."/>
            <person name="Cutter A.D."/>
            <person name="Schartner C.M."/>
            <person name="Ralston E.J."/>
            <person name="Meyer B.J."/>
            <person name="Haag E.S."/>
        </authorList>
    </citation>
    <scope>NUCLEOTIDE SEQUENCE [LARGE SCALE GENOMIC DNA]</scope>
    <source>
        <strain evidence="2">JU1422</strain>
    </source>
</reference>
<comment type="caution">
    <text evidence="1">The sequence shown here is derived from an EMBL/GenBank/DDBJ whole genome shotgun (WGS) entry which is preliminary data.</text>
</comment>
<dbReference type="AlphaFoldDB" id="A0A2G5VQW0"/>
<evidence type="ECO:0000313" key="1">
    <source>
        <dbReference type="EMBL" id="PIC54017.1"/>
    </source>
</evidence>